<keyword evidence="3" id="KW-1185">Reference proteome</keyword>
<protein>
    <submittedName>
        <fullName evidence="2">Helix-turn-helix transcriptional regulator</fullName>
    </submittedName>
</protein>
<evidence type="ECO:0000259" key="1">
    <source>
        <dbReference type="PROSITE" id="PS50943"/>
    </source>
</evidence>
<name>A0ABR8Q0K0_9CLOT</name>
<evidence type="ECO:0000313" key="2">
    <source>
        <dbReference type="EMBL" id="MBD7913939.1"/>
    </source>
</evidence>
<dbReference type="Proteomes" id="UP000640335">
    <property type="component" value="Unassembled WGS sequence"/>
</dbReference>
<dbReference type="RefSeq" id="WP_191748090.1">
    <property type="nucleotide sequence ID" value="NZ_JACSQZ010000005.1"/>
</dbReference>
<comment type="caution">
    <text evidence="2">The sequence shown here is derived from an EMBL/GenBank/DDBJ whole genome shotgun (WGS) entry which is preliminary data.</text>
</comment>
<dbReference type="PROSITE" id="PS50943">
    <property type="entry name" value="HTH_CROC1"/>
    <property type="match status" value="1"/>
</dbReference>
<dbReference type="InterPro" id="IPR001387">
    <property type="entry name" value="Cro/C1-type_HTH"/>
</dbReference>
<dbReference type="SUPFAM" id="SSF47413">
    <property type="entry name" value="lambda repressor-like DNA-binding domains"/>
    <property type="match status" value="1"/>
</dbReference>
<reference evidence="2 3" key="1">
    <citation type="submission" date="2020-08" db="EMBL/GenBank/DDBJ databases">
        <title>A Genomic Blueprint of the Chicken Gut Microbiome.</title>
        <authorList>
            <person name="Gilroy R."/>
            <person name="Ravi A."/>
            <person name="Getino M."/>
            <person name="Pursley I."/>
            <person name="Horton D.L."/>
            <person name="Alikhan N.-F."/>
            <person name="Baker D."/>
            <person name="Gharbi K."/>
            <person name="Hall N."/>
            <person name="Watson M."/>
            <person name="Adriaenssens E.M."/>
            <person name="Foster-Nyarko E."/>
            <person name="Jarju S."/>
            <person name="Secka A."/>
            <person name="Antonio M."/>
            <person name="Oren A."/>
            <person name="Chaudhuri R."/>
            <person name="La Ragione R.M."/>
            <person name="Hildebrand F."/>
            <person name="Pallen M.J."/>
        </authorList>
    </citation>
    <scope>NUCLEOTIDE SEQUENCE [LARGE SCALE GENOMIC DNA]</scope>
    <source>
        <strain evidence="2 3">Sa3CUN1</strain>
    </source>
</reference>
<gene>
    <name evidence="2" type="ORF">H9660_02145</name>
</gene>
<evidence type="ECO:0000313" key="3">
    <source>
        <dbReference type="Proteomes" id="UP000640335"/>
    </source>
</evidence>
<sequence length="74" mass="8863">MEKRNIIGDNVRRLRKQQKLTQEELTAKLQTVGLDIDRPMLTRIELKQREVYDYEAFKIAKALDVEIEELFNEK</sequence>
<organism evidence="2 3">
    <name type="scientific">Clostridium gallinarum</name>
    <dbReference type="NCBI Taxonomy" id="2762246"/>
    <lineage>
        <taxon>Bacteria</taxon>
        <taxon>Bacillati</taxon>
        <taxon>Bacillota</taxon>
        <taxon>Clostridia</taxon>
        <taxon>Eubacteriales</taxon>
        <taxon>Clostridiaceae</taxon>
        <taxon>Clostridium</taxon>
    </lineage>
</organism>
<dbReference type="InterPro" id="IPR010982">
    <property type="entry name" value="Lambda_DNA-bd_dom_sf"/>
</dbReference>
<dbReference type="EMBL" id="JACSQZ010000005">
    <property type="protein sequence ID" value="MBD7913939.1"/>
    <property type="molecule type" value="Genomic_DNA"/>
</dbReference>
<dbReference type="SMART" id="SM00530">
    <property type="entry name" value="HTH_XRE"/>
    <property type="match status" value="1"/>
</dbReference>
<dbReference type="CDD" id="cd00093">
    <property type="entry name" value="HTH_XRE"/>
    <property type="match status" value="1"/>
</dbReference>
<proteinExistence type="predicted"/>
<dbReference type="Pfam" id="PF01381">
    <property type="entry name" value="HTH_3"/>
    <property type="match status" value="1"/>
</dbReference>
<dbReference type="Gene3D" id="1.10.260.40">
    <property type="entry name" value="lambda repressor-like DNA-binding domains"/>
    <property type="match status" value="1"/>
</dbReference>
<feature type="domain" description="HTH cro/C1-type" evidence="1">
    <location>
        <begin position="11"/>
        <end position="70"/>
    </location>
</feature>
<accession>A0ABR8Q0K0</accession>